<dbReference type="InterPro" id="IPR003615">
    <property type="entry name" value="HNH_nuc"/>
</dbReference>
<sequence>MINKGIMMNKRLERKDFNYSKVFDMAIESYREDTAKYLRQKKEYCLLQNNEFISCASVQKYNLFQESIKEKDEFETFKQKMVKLYNDKFSNKKYKVREYYDEIKLISPNNICPYCLKREVRNLDHFLPKTKYPSLSISDANLIPSCSDCNHDKLNSTKLYINYYFEEIDDVSFMKCYVDFGNEDINFRFELIKPPTWEDDKFNRLTNQFEDTDLLKFYAEQAKIEYFRKEKSFCRCVKNSSSYNERLKIELDDLIRDEEEVLGINSLEATLWRGLDESGTELFKYIRNKQKSGASGENCERK</sequence>
<evidence type="ECO:0000313" key="2">
    <source>
        <dbReference type="Proteomes" id="UP000193234"/>
    </source>
</evidence>
<comment type="caution">
    <text evidence="1">The sequence shown here is derived from an EMBL/GenBank/DDBJ whole genome shotgun (WGS) entry which is preliminary data.</text>
</comment>
<evidence type="ECO:0000313" key="1">
    <source>
        <dbReference type="EMBL" id="ORO97220.1"/>
    </source>
</evidence>
<organism evidence="1 2">
    <name type="scientific">Streptococcus mitis</name>
    <dbReference type="NCBI Taxonomy" id="28037"/>
    <lineage>
        <taxon>Bacteria</taxon>
        <taxon>Bacillati</taxon>
        <taxon>Bacillota</taxon>
        <taxon>Bacilli</taxon>
        <taxon>Lactobacillales</taxon>
        <taxon>Streptococcaceae</taxon>
        <taxon>Streptococcus</taxon>
        <taxon>Streptococcus mitis group</taxon>
    </lineage>
</organism>
<name>A0A1X1KCS4_STRMT</name>
<dbReference type="EMBL" id="NCVJ01000021">
    <property type="protein sequence ID" value="ORO97220.1"/>
    <property type="molecule type" value="Genomic_DNA"/>
</dbReference>
<dbReference type="AlphaFoldDB" id="A0A1X1KCS4"/>
<dbReference type="Proteomes" id="UP000193234">
    <property type="component" value="Unassembled WGS sequence"/>
</dbReference>
<gene>
    <name evidence="1" type="ORF">B7696_06970</name>
</gene>
<proteinExistence type="predicted"/>
<accession>A0A1X1KCS4</accession>
<protein>
    <recommendedName>
        <fullName evidence="3">HNH endonuclease</fullName>
    </recommendedName>
</protein>
<dbReference type="Gene3D" id="1.10.30.50">
    <property type="match status" value="1"/>
</dbReference>
<evidence type="ECO:0008006" key="3">
    <source>
        <dbReference type="Google" id="ProtNLM"/>
    </source>
</evidence>
<dbReference type="CDD" id="cd00085">
    <property type="entry name" value="HNHc"/>
    <property type="match status" value="1"/>
</dbReference>
<reference evidence="1 2" key="1">
    <citation type="journal article" date="2016" name="Eur. J. Clin. Microbiol. Infect. Dis.">
        <title>Whole genome sequencing as a tool for phylogenetic analysis of clinical strains of Mitis group streptococci.</title>
        <authorList>
            <person name="Rasmussen L.H."/>
            <person name="Dargis R."/>
            <person name="Hojholt K."/>
            <person name="Christensen J.J."/>
            <person name="Skovgaard O."/>
            <person name="Justesen U.S."/>
            <person name="Rosenvinge F.S."/>
            <person name="Moser C."/>
            <person name="Lukjancenko O."/>
            <person name="Rasmussen S."/>
            <person name="Nielsen X.C."/>
        </authorList>
    </citation>
    <scope>NUCLEOTIDE SEQUENCE [LARGE SCALE GENOMIC DNA]</scope>
    <source>
        <strain evidence="1 2">RH_12363_08</strain>
    </source>
</reference>